<gene>
    <name evidence="1" type="ORF">CcrColossus_gp012</name>
</gene>
<dbReference type="RefSeq" id="YP_006988246.1">
    <property type="nucleotide sequence ID" value="NC_019406.1"/>
</dbReference>
<name>K4K5Y9_9CAUD</name>
<organism evidence="1 2">
    <name type="scientific">Caulobacter phage CcrColossus</name>
    <dbReference type="NCBI Taxonomy" id="1211640"/>
    <lineage>
        <taxon>Viruses</taxon>
        <taxon>Duplodnaviria</taxon>
        <taxon>Heunggongvirae</taxon>
        <taxon>Uroviricota</taxon>
        <taxon>Caudoviricetes</taxon>
        <taxon>Jeanschmidtviridae</taxon>
        <taxon>Colossusvirus</taxon>
        <taxon>Colossusvirus colossus</taxon>
    </lineage>
</organism>
<protein>
    <submittedName>
        <fullName evidence="1">Uncharacterized protein</fullName>
    </submittedName>
</protein>
<dbReference type="Proteomes" id="UP000000463">
    <property type="component" value="Segment"/>
</dbReference>
<sequence length="121" mass="13259">MAQDRATGSDFNSSQEALDEHDALAFVADWLEAQGEDVSPIRMAQPSAERLAALRQFAADEEAERAALERTQGRFVVVHGVAGSPMGDRLPGRFETYDEAEDAAEPYRKPGTWAYVDELAS</sequence>
<evidence type="ECO:0000313" key="2">
    <source>
        <dbReference type="Proteomes" id="UP000000463"/>
    </source>
</evidence>
<reference evidence="1 2" key="1">
    <citation type="journal article" date="2012" name="BMC Genomics">
        <title>The Caulobacter crescentus phage phiCbK: genomics of a canonical phage.</title>
        <authorList>
            <person name="Gill J.J."/>
            <person name="Berry J.D."/>
            <person name="Russell W.K."/>
            <person name="Lessor L."/>
            <person name="Escobar Garcia D.A."/>
            <person name="Hernandez D."/>
            <person name="Kane A."/>
            <person name="Keene J."/>
            <person name="Maddox M."/>
            <person name="Martin R."/>
            <person name="Mohan S."/>
            <person name="Thorn A.M."/>
            <person name="Russell D.H."/>
            <person name="Young R."/>
        </authorList>
    </citation>
    <scope>NUCLEOTIDE SEQUENCE [LARGE SCALE GENOMIC DNA]</scope>
</reference>
<accession>K4K5Y9</accession>
<evidence type="ECO:0000313" key="1">
    <source>
        <dbReference type="EMBL" id="AFU87882.1"/>
    </source>
</evidence>
<keyword evidence="2" id="KW-1185">Reference proteome</keyword>
<dbReference type="KEGG" id="vg:13994941"/>
<proteinExistence type="predicted"/>
<dbReference type="GeneID" id="13994941"/>
<dbReference type="EMBL" id="JX100810">
    <property type="protein sequence ID" value="AFU87882.1"/>
    <property type="molecule type" value="Genomic_DNA"/>
</dbReference>